<accession>A0A220VGD9</accession>
<dbReference type="Pfam" id="PF12395">
    <property type="entry name" value="DUF3658"/>
    <property type="match status" value="1"/>
</dbReference>
<dbReference type="OrthoDB" id="343110at2"/>
<evidence type="ECO:0000259" key="2">
    <source>
        <dbReference type="Pfam" id="PF12395"/>
    </source>
</evidence>
<dbReference type="InterPro" id="IPR014973">
    <property type="entry name" value="DUF1835"/>
</dbReference>
<gene>
    <name evidence="3" type="ORF">CF386_09580</name>
</gene>
<dbReference type="Proteomes" id="UP000242175">
    <property type="component" value="Chromosome small"/>
</dbReference>
<feature type="domain" description="DUF1835" evidence="1">
    <location>
        <begin position="16"/>
        <end position="129"/>
    </location>
</feature>
<dbReference type="InterPro" id="IPR022123">
    <property type="entry name" value="DUF3658"/>
</dbReference>
<dbReference type="EMBL" id="CP022356">
    <property type="protein sequence ID" value="ASK79306.1"/>
    <property type="molecule type" value="Genomic_DNA"/>
</dbReference>
<dbReference type="KEGG" id="pmai:CF386_09580"/>
<keyword evidence="4" id="KW-1185">Reference proteome</keyword>
<evidence type="ECO:0000313" key="4">
    <source>
        <dbReference type="Proteomes" id="UP000242175"/>
    </source>
</evidence>
<dbReference type="Pfam" id="PF08874">
    <property type="entry name" value="DUF1835"/>
    <property type="match status" value="1"/>
</dbReference>
<name>A0A220VGD9_9GAMM</name>
<protein>
    <recommendedName>
        <fullName evidence="5">DUF1835 domain-containing protein</fullName>
    </recommendedName>
</protein>
<evidence type="ECO:0008006" key="5">
    <source>
        <dbReference type="Google" id="ProtNLM"/>
    </source>
</evidence>
<organism evidence="3 4">
    <name type="scientific">Paraphotobacterium marinum</name>
    <dbReference type="NCBI Taxonomy" id="1755811"/>
    <lineage>
        <taxon>Bacteria</taxon>
        <taxon>Pseudomonadati</taxon>
        <taxon>Pseudomonadota</taxon>
        <taxon>Gammaproteobacteria</taxon>
        <taxon>Vibrionales</taxon>
        <taxon>Vibrionaceae</taxon>
        <taxon>Paraphotobacterium</taxon>
    </lineage>
</organism>
<evidence type="ECO:0000259" key="1">
    <source>
        <dbReference type="Pfam" id="PF08874"/>
    </source>
</evidence>
<dbReference type="RefSeq" id="WP_089074214.1">
    <property type="nucleotide sequence ID" value="NZ_CBCSAM010000002.1"/>
</dbReference>
<proteinExistence type="predicted"/>
<reference evidence="3 4" key="1">
    <citation type="journal article" date="2016" name="Int. J. Syst. Evol. Microbiol.">
        <title>Paraphotobacterium marinum gen. nov., sp. nov., a member of the family Vibrionaceae, isolated from surface seawater.</title>
        <authorList>
            <person name="Huang Z."/>
            <person name="Dong C."/>
            <person name="Shao Z."/>
        </authorList>
    </citation>
    <scope>NUCLEOTIDE SEQUENCE [LARGE SCALE GENOMIC DNA]</scope>
    <source>
        <strain evidence="3 4">NSCS20N07D</strain>
    </source>
</reference>
<evidence type="ECO:0000313" key="3">
    <source>
        <dbReference type="EMBL" id="ASK79306.1"/>
    </source>
</evidence>
<sequence length="301" mass="36075">MFFHITADERMHDILIHKNNRNKKNVMNAWDWIFLHYGPYLDIEDENSLDSYMNWLDKFYEPQISPHRKENSYSDIWKNKFQSINKKLKQALKQSDIKVIIWMEENSRSNPLLLCYLATLSDCKNVYLIDENQVKNNIFKGQKKSAYLEYNWCENTLNKAVEMSIKVSQEDILMYRKLWKNIWVTPDLMRVYAKGQLTNEKLSYYDEKILDCLKFEMQKVPIKNPKLNLVSQPKKLHEYVPLGDVYGSVMRKYFLGDIAIINRLIYLIDIGKINYEVYGDFNVHTTSLYHQMLDNYWISLN</sequence>
<feature type="domain" description="DUF3658" evidence="2">
    <location>
        <begin position="164"/>
        <end position="276"/>
    </location>
</feature>
<dbReference type="AlphaFoldDB" id="A0A220VGD9"/>